<organism evidence="1 2">
    <name type="scientific">Delftia phage PhiW-14</name>
    <name type="common">Deftia acidovorans bacteriophage phiW-14</name>
    <dbReference type="NCBI Taxonomy" id="665032"/>
    <lineage>
        <taxon>Viruses</taxon>
        <taxon>Duplodnaviria</taxon>
        <taxon>Heunggongvirae</taxon>
        <taxon>Uroviricota</taxon>
        <taxon>Caudoviricetes</taxon>
        <taxon>Ionavirus</taxon>
        <taxon>Ionavirus W14</taxon>
    </lineage>
</organism>
<sequence>MKSIYALIAIAFAGVLYQAESQAQAQGSVRPSMYMDDTRAGLVDPARQAKVYRFDQWYNLNGEMVVCADNKKSLCVEVADSIPKGYTYLGFQIKDQGMLVVYMTKKVNR</sequence>
<dbReference type="Proteomes" id="UP000008986">
    <property type="component" value="Segment"/>
</dbReference>
<dbReference type="KEGG" id="vg:8684058"/>
<dbReference type="RefSeq" id="YP_003358964.1">
    <property type="nucleotide sequence ID" value="NC_013697.1"/>
</dbReference>
<accession>C9DG81</accession>
<name>C9DG81_BPW14</name>
<gene>
    <name evidence="1" type="primary">110</name>
</gene>
<organismHost>
    <name type="scientific">Delftia acidovorans</name>
    <name type="common">Pseudomonas acidovorans</name>
    <name type="synonym">Comamonas acidovorans</name>
    <dbReference type="NCBI Taxonomy" id="80866"/>
</organismHost>
<dbReference type="GeneID" id="8684058"/>
<evidence type="ECO:0000313" key="2">
    <source>
        <dbReference type="Proteomes" id="UP000008986"/>
    </source>
</evidence>
<evidence type="ECO:0000313" key="1">
    <source>
        <dbReference type="EMBL" id="ACV50132.1"/>
    </source>
</evidence>
<keyword evidence="2" id="KW-1185">Reference proteome</keyword>
<dbReference type="EMBL" id="GQ357915">
    <property type="protein sequence ID" value="ACV50132.1"/>
    <property type="molecule type" value="Genomic_DNA"/>
</dbReference>
<protein>
    <submittedName>
        <fullName evidence="1">Uncharacterized protein</fullName>
    </submittedName>
</protein>
<proteinExistence type="predicted"/>
<reference evidence="2" key="1">
    <citation type="submission" date="2009-07" db="EMBL/GenBank/DDBJ databases">
        <authorList>
            <person name="Kropinski A.M."/>
            <person name="Villegas A."/>
            <person name="Lingohr E.J."/>
        </authorList>
    </citation>
    <scope>NUCLEOTIDE SEQUENCE [LARGE SCALE GENOMIC DNA]</scope>
</reference>